<evidence type="ECO:0000313" key="2">
    <source>
        <dbReference type="Proteomes" id="UP000253562"/>
    </source>
</evidence>
<dbReference type="AlphaFoldDB" id="A0A368KVZ1"/>
<protein>
    <submittedName>
        <fullName evidence="1">Uncharacterized protein</fullName>
    </submittedName>
</protein>
<dbReference type="Proteomes" id="UP000253562">
    <property type="component" value="Unassembled WGS sequence"/>
</dbReference>
<evidence type="ECO:0000313" key="1">
    <source>
        <dbReference type="EMBL" id="RCS54529.1"/>
    </source>
</evidence>
<organism evidence="1 2">
    <name type="scientific">Bremerella cremea</name>
    <dbReference type="NCBI Taxonomy" id="1031537"/>
    <lineage>
        <taxon>Bacteria</taxon>
        <taxon>Pseudomonadati</taxon>
        <taxon>Planctomycetota</taxon>
        <taxon>Planctomycetia</taxon>
        <taxon>Pirellulales</taxon>
        <taxon>Pirellulaceae</taxon>
        <taxon>Bremerella</taxon>
    </lineage>
</organism>
<gene>
    <name evidence="1" type="ORF">DTL42_05150</name>
</gene>
<name>A0A368KVZ1_9BACT</name>
<accession>A0A368KVZ1</accession>
<reference evidence="1 2" key="1">
    <citation type="submission" date="2018-07" db="EMBL/GenBank/DDBJ databases">
        <title>Comparative genomes isolates from brazilian mangrove.</title>
        <authorList>
            <person name="De Araujo J.E."/>
            <person name="Taketani R.G."/>
            <person name="Silva M.C.P."/>
            <person name="Lourenco M.V."/>
            <person name="Oliveira V.M."/>
            <person name="Andreote F.D."/>
        </authorList>
    </citation>
    <scope>NUCLEOTIDE SEQUENCE [LARGE SCALE GENOMIC DNA]</scope>
    <source>
        <strain evidence="1 2">HEX PRIS-MGV</strain>
    </source>
</reference>
<sequence length="103" mass="11526">MKAATLVEYDTSFATQYPMNMQSVDRAVVAIAKQHSVVTGFVVFVRSISPHHIRADNYVRAILDTQIVLVAAGNRVADNHHVACFLNVDIRFDVTKNVIGYRH</sequence>
<comment type="caution">
    <text evidence="1">The sequence shown here is derived from an EMBL/GenBank/DDBJ whole genome shotgun (WGS) entry which is preliminary data.</text>
</comment>
<proteinExistence type="predicted"/>
<dbReference type="EMBL" id="QPEX01000010">
    <property type="protein sequence ID" value="RCS54529.1"/>
    <property type="molecule type" value="Genomic_DNA"/>
</dbReference>